<comment type="caution">
    <text evidence="3">The sequence shown here is derived from an EMBL/GenBank/DDBJ whole genome shotgun (WGS) entry which is preliminary data.</text>
</comment>
<dbReference type="SMART" id="SM00331">
    <property type="entry name" value="PP2C_SIG"/>
    <property type="match status" value="1"/>
</dbReference>
<dbReference type="Gene3D" id="3.60.40.10">
    <property type="entry name" value="PPM-type phosphatase domain"/>
    <property type="match status" value="1"/>
</dbReference>
<accession>A0ABT9ZQF1</accession>
<keyword evidence="4" id="KW-1185">Reference proteome</keyword>
<dbReference type="PANTHER" id="PTHR43156:SF14">
    <property type="entry name" value="PHOSPHOSERINE PHOSPHATASE RSBP"/>
    <property type="match status" value="1"/>
</dbReference>
<dbReference type="InterPro" id="IPR036457">
    <property type="entry name" value="PPM-type-like_dom_sf"/>
</dbReference>
<proteinExistence type="predicted"/>
<dbReference type="InterPro" id="IPR052016">
    <property type="entry name" value="Bact_Sigma-Reg"/>
</dbReference>
<dbReference type="Pfam" id="PF07228">
    <property type="entry name" value="SpoIIE"/>
    <property type="match status" value="1"/>
</dbReference>
<name>A0ABT9ZQF1_9BACI</name>
<evidence type="ECO:0000256" key="1">
    <source>
        <dbReference type="ARBA" id="ARBA00022801"/>
    </source>
</evidence>
<protein>
    <submittedName>
        <fullName evidence="3">Serine phosphatase RsbU (Regulator of sigma subunit)</fullName>
    </submittedName>
</protein>
<dbReference type="SUPFAM" id="SSF81606">
    <property type="entry name" value="PP2C-like"/>
    <property type="match status" value="1"/>
</dbReference>
<reference evidence="3 4" key="1">
    <citation type="submission" date="2023-07" db="EMBL/GenBank/DDBJ databases">
        <title>Genomic Encyclopedia of Type Strains, Phase IV (KMG-IV): sequencing the most valuable type-strain genomes for metagenomic binning, comparative biology and taxonomic classification.</title>
        <authorList>
            <person name="Goeker M."/>
        </authorList>
    </citation>
    <scope>NUCLEOTIDE SEQUENCE [LARGE SCALE GENOMIC DNA]</scope>
    <source>
        <strain evidence="3 4">DSM 9768</strain>
    </source>
</reference>
<evidence type="ECO:0000313" key="3">
    <source>
        <dbReference type="EMBL" id="MDQ0252956.1"/>
    </source>
</evidence>
<feature type="domain" description="PPM-type phosphatase" evidence="2">
    <location>
        <begin position="1"/>
        <end position="199"/>
    </location>
</feature>
<keyword evidence="1" id="KW-0378">Hydrolase</keyword>
<dbReference type="EMBL" id="JAUSUG010000001">
    <property type="protein sequence ID" value="MDQ0252956.1"/>
    <property type="molecule type" value="Genomic_DNA"/>
</dbReference>
<gene>
    <name evidence="3" type="ORF">J2S74_000328</name>
</gene>
<dbReference type="RefSeq" id="WP_307320968.1">
    <property type="nucleotide sequence ID" value="NZ_JAUSUG010000001.1"/>
</dbReference>
<evidence type="ECO:0000313" key="4">
    <source>
        <dbReference type="Proteomes" id="UP001230005"/>
    </source>
</evidence>
<evidence type="ECO:0000259" key="2">
    <source>
        <dbReference type="SMART" id="SM00331"/>
    </source>
</evidence>
<dbReference type="Proteomes" id="UP001230005">
    <property type="component" value="Unassembled WGS sequence"/>
</dbReference>
<dbReference type="InterPro" id="IPR001932">
    <property type="entry name" value="PPM-type_phosphatase-like_dom"/>
</dbReference>
<organism evidence="3 4">
    <name type="scientific">Evansella vedderi</name>
    <dbReference type="NCBI Taxonomy" id="38282"/>
    <lineage>
        <taxon>Bacteria</taxon>
        <taxon>Bacillati</taxon>
        <taxon>Bacillota</taxon>
        <taxon>Bacilli</taxon>
        <taxon>Bacillales</taxon>
        <taxon>Bacillaceae</taxon>
        <taxon>Evansella</taxon>
    </lineage>
</organism>
<sequence length="200" mass="22739">MSGDIYGFYQISKHHYGVILLDVMGHGISSALITMSLQSLFHRLITKGIPADVVMKELDNYLHHLFNNIDDTWHYCTVIYLFIDTEKKAIDYINAGHPSPIYQVPSGEQQELKSTTPPIGTFEGINFKTTQLSYTKGAKLLLFTDGVSEPLEPDRLCTLLMENSSSSLDEIKEQILLTLEKQGDEYRTMDDRCFILIELK</sequence>
<dbReference type="PANTHER" id="PTHR43156">
    <property type="entry name" value="STAGE II SPORULATION PROTEIN E-RELATED"/>
    <property type="match status" value="1"/>
</dbReference>